<protein>
    <submittedName>
        <fullName evidence="1">Uncharacterized protein</fullName>
    </submittedName>
</protein>
<organism evidence="1 2">
    <name type="scientific">Streptococcus urinalis 2285-97</name>
    <dbReference type="NCBI Taxonomy" id="764291"/>
    <lineage>
        <taxon>Bacteria</taxon>
        <taxon>Bacillati</taxon>
        <taxon>Bacillota</taxon>
        <taxon>Bacilli</taxon>
        <taxon>Lactobacillales</taxon>
        <taxon>Streptococcaceae</taxon>
        <taxon>Streptococcus</taxon>
    </lineage>
</organism>
<dbReference type="Proteomes" id="UP000005388">
    <property type="component" value="Unassembled WGS sequence"/>
</dbReference>
<proteinExistence type="predicted"/>
<accession>G5KD06</accession>
<dbReference type="InterPro" id="IPR032002">
    <property type="entry name" value="IFS"/>
</dbReference>
<keyword evidence="2" id="KW-1185">Reference proteome</keyword>
<evidence type="ECO:0000313" key="2">
    <source>
        <dbReference type="Proteomes" id="UP000005388"/>
    </source>
</evidence>
<dbReference type="Gene3D" id="1.25.40.520">
    <property type="match status" value="1"/>
</dbReference>
<dbReference type="EMBL" id="AEUZ02000001">
    <property type="protein sequence ID" value="EHJ55712.1"/>
    <property type="molecule type" value="Genomic_DNA"/>
</dbReference>
<gene>
    <name evidence="1" type="ORF">STRUR_1829</name>
</gene>
<sequence>MYNCPSGYEKYIPLFNKTLDKETLTRYFVGQDKKYRLNNRESLMSDISDTEFILEYCLYPVFLQGKTDIKDLTQETLLNMSTSNDPIQIYQALLFLNSQNMLLQYYEAVPFIIEQEPILSNIKKAIDDTALVNKMKTYQVGEFAQYKDSLFDMLERVLQTF</sequence>
<dbReference type="STRING" id="764291.STRUR_1829"/>
<dbReference type="AlphaFoldDB" id="G5KD06"/>
<evidence type="ECO:0000313" key="1">
    <source>
        <dbReference type="EMBL" id="EHJ55712.1"/>
    </source>
</evidence>
<name>G5KD06_9STRE</name>
<dbReference type="InterPro" id="IPR038509">
    <property type="entry name" value="IFS_sf"/>
</dbReference>
<dbReference type="RefSeq" id="WP_006738505.1">
    <property type="nucleotide sequence ID" value="NZ_AEUZ02000001.1"/>
</dbReference>
<reference evidence="1 2" key="1">
    <citation type="journal article" date="2014" name="Int. J. Syst. Evol. Microbiol.">
        <title>Phylogenomics and the dynamic genome evolution of the genus Streptococcus.</title>
        <authorList>
            <consortium name="The Broad Institute Genome Sequencing Platform"/>
            <person name="Richards V.P."/>
            <person name="Palmer S.R."/>
            <person name="Pavinski Bitar P.D."/>
            <person name="Qin X."/>
            <person name="Weinstock G.M."/>
            <person name="Highlander S.K."/>
            <person name="Town C.D."/>
            <person name="Burne R.A."/>
            <person name="Stanhope M.J."/>
        </authorList>
    </citation>
    <scope>NUCLEOTIDE SEQUENCE [LARGE SCALE GENOMIC DNA]</scope>
    <source>
        <strain evidence="1 2">2285-97</strain>
    </source>
</reference>
<comment type="caution">
    <text evidence="1">The sequence shown here is derived from an EMBL/GenBank/DDBJ whole genome shotgun (WGS) entry which is preliminary data.</text>
</comment>
<dbReference type="Pfam" id="PF16718">
    <property type="entry name" value="IFS"/>
    <property type="match status" value="1"/>
</dbReference>